<organism evidence="2 3">
    <name type="scientific">Palaeococcus pacificus DY20341</name>
    <dbReference type="NCBI Taxonomy" id="1343739"/>
    <lineage>
        <taxon>Archaea</taxon>
        <taxon>Methanobacteriati</taxon>
        <taxon>Methanobacteriota</taxon>
        <taxon>Thermococci</taxon>
        <taxon>Thermococcales</taxon>
        <taxon>Thermococcaceae</taxon>
        <taxon>Palaeococcus</taxon>
    </lineage>
</organism>
<dbReference type="Proteomes" id="UP000027981">
    <property type="component" value="Chromosome"/>
</dbReference>
<dbReference type="eggNOG" id="arCOG00552">
    <property type="taxonomic scope" value="Archaea"/>
</dbReference>
<dbReference type="STRING" id="1343739.PAP_05435"/>
<dbReference type="HOGENOM" id="CLU_1615392_0_0_2"/>
<evidence type="ECO:0000313" key="3">
    <source>
        <dbReference type="Proteomes" id="UP000027981"/>
    </source>
</evidence>
<reference evidence="2 3" key="2">
    <citation type="journal article" date="2015" name="Genome Announc.">
        <title>Complete Genome Sequence of Hyperthermophilic Piezophilic Archaeon Palaeococcus pacificus DY20341T, Isolated from Deep-Sea Hydrothermal Sediments.</title>
        <authorList>
            <person name="Zeng X."/>
            <person name="Jebbar M."/>
            <person name="Shao Z."/>
        </authorList>
    </citation>
    <scope>NUCLEOTIDE SEQUENCE [LARGE SCALE GENOMIC DNA]</scope>
    <source>
        <strain evidence="2 3">DY20341</strain>
    </source>
</reference>
<reference evidence="3" key="1">
    <citation type="submission" date="2013-06" db="EMBL/GenBank/DDBJ databases">
        <title>Complete Genome Sequence of Hyperthermophilic Palaeococcus pacificus DY20341T, Isolated from a Deep-Sea Hydrothermal Sediments.</title>
        <authorList>
            <person name="Zeng X."/>
            <person name="Shao Z."/>
        </authorList>
    </citation>
    <scope>NUCLEOTIDE SEQUENCE [LARGE SCALE GENOMIC DNA]</scope>
    <source>
        <strain evidence="3">DY20341</strain>
    </source>
</reference>
<feature type="domain" description="GINS subunit" evidence="1">
    <location>
        <begin position="100"/>
        <end position="162"/>
    </location>
</feature>
<dbReference type="RefSeq" id="WP_048165042.1">
    <property type="nucleotide sequence ID" value="NZ_CP006019.1"/>
</dbReference>
<proteinExistence type="predicted"/>
<accession>A0A075LRV4</accession>
<sequence length="164" mass="19522">MFVGRAVIPVKVMRPFGDWKPGDMVLIEDWKAKELWESGVVEIIDEVEKIIIELDRYIKEERENRPLATIDGSLYDRTEFYMYFLNKVLENPSGYPPETLRSYITKLANLKEKYKELKRLRFNKILKSVMLRPNSLEILNKLTPKEKELYLQMSNMRTSWLGEE</sequence>
<dbReference type="InterPro" id="IPR038437">
    <property type="entry name" value="GINS_Psf3_sf"/>
</dbReference>
<dbReference type="KEGG" id="ppac:PAP_05435"/>
<dbReference type="InterPro" id="IPR021151">
    <property type="entry name" value="GINS_A"/>
</dbReference>
<keyword evidence="3" id="KW-1185">Reference proteome</keyword>
<dbReference type="OrthoDB" id="85637at2157"/>
<evidence type="ECO:0000259" key="1">
    <source>
        <dbReference type="Pfam" id="PF05916"/>
    </source>
</evidence>
<dbReference type="GeneID" id="24842209"/>
<dbReference type="CDD" id="cd21697">
    <property type="entry name" value="GINS_B_archaea_Gins23"/>
    <property type="match status" value="1"/>
</dbReference>
<protein>
    <recommendedName>
        <fullName evidence="1">GINS subunit domain-containing protein</fullName>
    </recommendedName>
</protein>
<evidence type="ECO:0000313" key="2">
    <source>
        <dbReference type="EMBL" id="AIF69490.1"/>
    </source>
</evidence>
<dbReference type="Pfam" id="PF05916">
    <property type="entry name" value="Sld5"/>
    <property type="match status" value="1"/>
</dbReference>
<gene>
    <name evidence="2" type="ORF">PAP_05435</name>
</gene>
<name>A0A075LRV4_9EURY</name>
<dbReference type="Gene3D" id="1.20.58.2050">
    <property type="match status" value="1"/>
</dbReference>
<dbReference type="AlphaFoldDB" id="A0A075LRV4"/>
<dbReference type="EMBL" id="CP006019">
    <property type="protein sequence ID" value="AIF69490.1"/>
    <property type="molecule type" value="Genomic_DNA"/>
</dbReference>
<dbReference type="CDD" id="cd11714">
    <property type="entry name" value="GINS_A_archaea"/>
    <property type="match status" value="1"/>
</dbReference>